<dbReference type="Gene3D" id="2.60.120.620">
    <property type="entry name" value="q2cbj1_9rhob like domain"/>
    <property type="match status" value="1"/>
</dbReference>
<sequence length="263" mass="29070">MVDIKRLNNDADAVAEALLSDGGVIVENLAEPALLDQILADFDAPFDEQGDKFANDFNGFKTRRLASILAYSTASADLIAHDLVMGVADRVLKRHCKTYRLGSSTAIEIHPGEGGQQLHRDDDFYPIRIPGVEFQISAMWALTDFTIENGATRVVPGSQDLRKIKDIPETDVTQAAMPRGSVLFYLGGTVHGGGKNESTEPRTGLITTYSLGWLRQEENMYLSVPREKADSYPDHVRRLMGYQSHGPYLGVYPGDPDNHWFDA</sequence>
<evidence type="ECO:0000313" key="2">
    <source>
        <dbReference type="EMBL" id="UXX84297.1"/>
    </source>
</evidence>
<keyword evidence="2" id="KW-0223">Dioxygenase</keyword>
<dbReference type="SUPFAM" id="SSF51197">
    <property type="entry name" value="Clavaminate synthase-like"/>
    <property type="match status" value="1"/>
</dbReference>
<evidence type="ECO:0000256" key="1">
    <source>
        <dbReference type="ARBA" id="ARBA00001954"/>
    </source>
</evidence>
<name>A0ABY6DDR1_9RHOB</name>
<organism evidence="2 3">
    <name type="scientific">Roseovarius pelagicus</name>
    <dbReference type="NCBI Taxonomy" id="2980108"/>
    <lineage>
        <taxon>Bacteria</taxon>
        <taxon>Pseudomonadati</taxon>
        <taxon>Pseudomonadota</taxon>
        <taxon>Alphaproteobacteria</taxon>
        <taxon>Rhodobacterales</taxon>
        <taxon>Roseobacteraceae</taxon>
        <taxon>Roseovarius</taxon>
    </lineage>
</organism>
<dbReference type="EMBL" id="CP106738">
    <property type="protein sequence ID" value="UXX84297.1"/>
    <property type="molecule type" value="Genomic_DNA"/>
</dbReference>
<dbReference type="GO" id="GO:0051213">
    <property type="term" value="F:dioxygenase activity"/>
    <property type="evidence" value="ECO:0007669"/>
    <property type="project" value="UniProtKB-KW"/>
</dbReference>
<proteinExistence type="predicted"/>
<dbReference type="Pfam" id="PF05721">
    <property type="entry name" value="PhyH"/>
    <property type="match status" value="1"/>
</dbReference>
<gene>
    <name evidence="2" type="ORF">N7U68_06540</name>
</gene>
<dbReference type="InterPro" id="IPR008775">
    <property type="entry name" value="Phytyl_CoA_dOase-like"/>
</dbReference>
<reference evidence="2" key="1">
    <citation type="submission" date="2022-10" db="EMBL/GenBank/DDBJ databases">
        <title>Roseovarius pelagicus sp. nov., isolated from Arctic seawater.</title>
        <authorList>
            <person name="Hong Y.W."/>
            <person name="Hwang C.Y."/>
        </authorList>
    </citation>
    <scope>NUCLEOTIDE SEQUENCE</scope>
    <source>
        <strain evidence="2">HL-MP18</strain>
    </source>
</reference>
<protein>
    <submittedName>
        <fullName evidence="2">Phytanoyl-CoA dioxygenase family protein</fullName>
    </submittedName>
</protein>
<evidence type="ECO:0000313" key="3">
    <source>
        <dbReference type="Proteomes" id="UP001064087"/>
    </source>
</evidence>
<dbReference type="PANTHER" id="PTHR20883:SF48">
    <property type="entry name" value="ECTOINE DIOXYGENASE"/>
    <property type="match status" value="1"/>
</dbReference>
<keyword evidence="2" id="KW-0560">Oxidoreductase</keyword>
<keyword evidence="3" id="KW-1185">Reference proteome</keyword>
<dbReference type="Proteomes" id="UP001064087">
    <property type="component" value="Chromosome"/>
</dbReference>
<comment type="cofactor">
    <cofactor evidence="1">
        <name>Fe(2+)</name>
        <dbReference type="ChEBI" id="CHEBI:29033"/>
    </cofactor>
</comment>
<accession>A0ABY6DDR1</accession>
<dbReference type="PANTHER" id="PTHR20883">
    <property type="entry name" value="PHYTANOYL-COA DIOXYGENASE DOMAIN CONTAINING 1"/>
    <property type="match status" value="1"/>
</dbReference>
<dbReference type="RefSeq" id="WP_263048620.1">
    <property type="nucleotide sequence ID" value="NZ_CP106738.1"/>
</dbReference>